<name>A0A850R3E4_9LACO</name>
<feature type="transmembrane region" description="Helical" evidence="1">
    <location>
        <begin position="152"/>
        <end position="176"/>
    </location>
</feature>
<keyword evidence="1" id="KW-0472">Membrane</keyword>
<dbReference type="AlphaFoldDB" id="A0A850R3E4"/>
<dbReference type="InterPro" id="IPR012651">
    <property type="entry name" value="Thia_Transptr_ThiT"/>
</dbReference>
<organism evidence="2 3">
    <name type="scientific">Bombilactobacillus apium</name>
    <dbReference type="NCBI Taxonomy" id="2675299"/>
    <lineage>
        <taxon>Bacteria</taxon>
        <taxon>Bacillati</taxon>
        <taxon>Bacillota</taxon>
        <taxon>Bacilli</taxon>
        <taxon>Lactobacillales</taxon>
        <taxon>Lactobacillaceae</taxon>
        <taxon>Bombilactobacillus</taxon>
    </lineage>
</organism>
<evidence type="ECO:0000256" key="1">
    <source>
        <dbReference type="SAM" id="Phobius"/>
    </source>
</evidence>
<feature type="transmembrane region" description="Helical" evidence="1">
    <location>
        <begin position="87"/>
        <end position="104"/>
    </location>
</feature>
<dbReference type="GO" id="GO:0005886">
    <property type="term" value="C:plasma membrane"/>
    <property type="evidence" value="ECO:0007669"/>
    <property type="project" value="InterPro"/>
</dbReference>
<gene>
    <name evidence="2" type="primary">thiT</name>
    <name evidence="2" type="ORF">HU830_04815</name>
</gene>
<keyword evidence="1" id="KW-0812">Transmembrane</keyword>
<feature type="transmembrane region" description="Helical" evidence="1">
    <location>
        <begin position="116"/>
        <end position="140"/>
    </location>
</feature>
<dbReference type="EMBL" id="JABZEC010000004">
    <property type="protein sequence ID" value="NVY96491.1"/>
    <property type="molecule type" value="Genomic_DNA"/>
</dbReference>
<feature type="transmembrane region" description="Helical" evidence="1">
    <location>
        <begin position="60"/>
        <end position="81"/>
    </location>
</feature>
<keyword evidence="3" id="KW-1185">Reference proteome</keyword>
<proteinExistence type="predicted"/>
<evidence type="ECO:0000313" key="2">
    <source>
        <dbReference type="EMBL" id="NVY96491.1"/>
    </source>
</evidence>
<protein>
    <submittedName>
        <fullName evidence="2">Energy-coupled thiamine transporter ThiT</fullName>
    </submittedName>
</protein>
<dbReference type="Pfam" id="PF09515">
    <property type="entry name" value="Thia_YuaJ"/>
    <property type="match status" value="1"/>
</dbReference>
<evidence type="ECO:0000313" key="3">
    <source>
        <dbReference type="Proteomes" id="UP000563523"/>
    </source>
</evidence>
<reference evidence="2 3" key="1">
    <citation type="submission" date="2020-06" db="EMBL/GenBank/DDBJ databases">
        <authorList>
            <person name="Kang J."/>
        </authorList>
    </citation>
    <scope>NUCLEOTIDE SEQUENCE [LARGE SCALE GENOMIC DNA]</scope>
    <source>
        <strain evidence="2 3">DCY120</strain>
    </source>
</reference>
<dbReference type="Gene3D" id="1.10.1760.20">
    <property type="match status" value="1"/>
</dbReference>
<sequence>MVKNKLQVLIEGAIISALAMALSYIPHSTGISSIEILYGIVPIYIYTWRRGLVAGMGSGLVWGLLDLILRGLSSGSVLNVWQGILEYPLAFSVLGLAGWATPLIQKKARQHLSWGLMMASGATALIAKYFLHFIAGVLVWGSFAPKSMNPWLYSFIVNGGSALASLIFLGIVLFLLRPVLGRLIKG</sequence>
<dbReference type="NCBIfam" id="TIGR02357">
    <property type="entry name" value="ECF_ThiT_YuaJ"/>
    <property type="match status" value="1"/>
</dbReference>
<dbReference type="GO" id="GO:0015234">
    <property type="term" value="F:thiamine transmembrane transporter activity"/>
    <property type="evidence" value="ECO:0007669"/>
    <property type="project" value="InterPro"/>
</dbReference>
<dbReference type="Proteomes" id="UP000563523">
    <property type="component" value="Unassembled WGS sequence"/>
</dbReference>
<accession>A0A850R3E4</accession>
<feature type="transmembrane region" description="Helical" evidence="1">
    <location>
        <begin position="31"/>
        <end position="48"/>
    </location>
</feature>
<comment type="caution">
    <text evidence="2">The sequence shown here is derived from an EMBL/GenBank/DDBJ whole genome shotgun (WGS) entry which is preliminary data.</text>
</comment>
<keyword evidence="1" id="KW-1133">Transmembrane helix</keyword>